<keyword evidence="4" id="KW-0813">Transport</keyword>
<evidence type="ECO:0000313" key="11">
    <source>
        <dbReference type="EMBL" id="RZI03925.1"/>
    </source>
</evidence>
<keyword evidence="7 10" id="KW-1133">Transmembrane helix</keyword>
<feature type="transmembrane region" description="Helical" evidence="10">
    <location>
        <begin position="105"/>
        <end position="131"/>
    </location>
</feature>
<dbReference type="PANTHER" id="PTHR42865">
    <property type="entry name" value="PROTON/GLUTAMATE-ASPARTATE SYMPORTER"/>
    <property type="match status" value="1"/>
</dbReference>
<keyword evidence="5 10" id="KW-0812">Transmembrane</keyword>
<dbReference type="Pfam" id="PF00375">
    <property type="entry name" value="SDF"/>
    <property type="match status" value="1"/>
</dbReference>
<dbReference type="OrthoDB" id="7778689at2"/>
<comment type="subcellular location">
    <subcellularLocation>
        <location evidence="1">Membrane</location>
        <topology evidence="1">Multi-pass membrane protein</topology>
    </subcellularLocation>
</comment>
<evidence type="ECO:0000313" key="12">
    <source>
        <dbReference type="Proteomes" id="UP000293854"/>
    </source>
</evidence>
<evidence type="ECO:0000256" key="7">
    <source>
        <dbReference type="ARBA" id="ARBA00022989"/>
    </source>
</evidence>
<dbReference type="AlphaFoldDB" id="A0A4Q7CRF7"/>
<comment type="caution">
    <text evidence="11">The sequence shown here is derived from an EMBL/GenBank/DDBJ whole genome shotgun (WGS) entry which is preliminary data.</text>
</comment>
<sequence>MHLGFIILNIIVFLLLIIGLFFMAKKHVAFSKRVFAALGIGIVLGTILHLAYGSDSKIITTTTDWFSIVGDGYVALLQMIVMPLIFISIVAAFTKIQLGEKFAKIGFFIFVFLIGTVAVAAIIGIISALVFGLDASSIDLGSAEHARGTEISQKAKEMTASTLPQQILELLPSNPFLDFTGQRTTSTIAVVIFATFIGFAYLRVARKQPDNGHIIKRAIEAVYAVIMSVVTFVLRLTPYGILAIMASTIATSDFGAIWTLGKFVLASYAALITMFIIHLIIVGLLGLNPWRYLRKTAEVLIFAFTSRSSAGALPLNVQTQKSRLGVPEGIANLSASFGLSIGQNGCAGIYPAMLAVMVAPVAHVQVDFQFIITLIAVVVICSFGVAGVGGGATFAAILVLSTLNLPVALAGVLISVEPLIDMGRTALNVNDSMLAGAGTAKLTKNLDKEKFNSNQYGDLSTDY</sequence>
<dbReference type="Proteomes" id="UP000293854">
    <property type="component" value="Unassembled WGS sequence"/>
</dbReference>
<evidence type="ECO:0000256" key="5">
    <source>
        <dbReference type="ARBA" id="ARBA00022692"/>
    </source>
</evidence>
<feature type="transmembrane region" description="Helical" evidence="10">
    <location>
        <begin position="72"/>
        <end position="93"/>
    </location>
</feature>
<dbReference type="GO" id="GO:0005886">
    <property type="term" value="C:plasma membrane"/>
    <property type="evidence" value="ECO:0007669"/>
    <property type="project" value="TreeGrafter"/>
</dbReference>
<evidence type="ECO:0000256" key="6">
    <source>
        <dbReference type="ARBA" id="ARBA00022970"/>
    </source>
</evidence>
<protein>
    <recommendedName>
        <fullName evidence="3">L-cystine uptake protein TcyP</fullName>
    </recommendedName>
    <alternativeName>
        <fullName evidence="9">Transporter of cystine TcyP</fullName>
    </alternativeName>
</protein>
<evidence type="ECO:0000256" key="2">
    <source>
        <dbReference type="ARBA" id="ARBA00006148"/>
    </source>
</evidence>
<keyword evidence="8 10" id="KW-0472">Membrane</keyword>
<feature type="transmembrane region" description="Helical" evidence="10">
    <location>
        <begin position="370"/>
        <end position="388"/>
    </location>
</feature>
<evidence type="ECO:0000256" key="9">
    <source>
        <dbReference type="ARBA" id="ARBA00031293"/>
    </source>
</evidence>
<dbReference type="InterPro" id="IPR036458">
    <property type="entry name" value="Na:dicarbo_symporter_sf"/>
</dbReference>
<feature type="transmembrane region" description="Helical" evidence="10">
    <location>
        <begin position="34"/>
        <end position="52"/>
    </location>
</feature>
<proteinExistence type="inferred from homology"/>
<feature type="transmembrane region" description="Helical" evidence="10">
    <location>
        <begin position="184"/>
        <end position="202"/>
    </location>
</feature>
<evidence type="ECO:0000256" key="4">
    <source>
        <dbReference type="ARBA" id="ARBA00022448"/>
    </source>
</evidence>
<dbReference type="PRINTS" id="PR00173">
    <property type="entry name" value="EDTRNSPORT"/>
</dbReference>
<dbReference type="FunFam" id="1.10.3860.10:FF:000004">
    <property type="entry name" value="L-cystine transporter tcyP"/>
    <property type="match status" value="1"/>
</dbReference>
<dbReference type="GO" id="GO:0015184">
    <property type="term" value="F:L-cystine transmembrane transporter activity"/>
    <property type="evidence" value="ECO:0007669"/>
    <property type="project" value="TreeGrafter"/>
</dbReference>
<name>A0A4Q7CRF7_9STAP</name>
<reference evidence="11 12" key="1">
    <citation type="submission" date="2018-11" db="EMBL/GenBank/DDBJ databases">
        <title>Genomic profiling of Staphylococcus species from a Poultry farm system in KwaZulu-Natal, South Africa.</title>
        <authorList>
            <person name="Amoako D.G."/>
            <person name="Somboro A.M."/>
            <person name="Abia A.L.K."/>
            <person name="Bester L.A."/>
            <person name="Essack S.Y."/>
        </authorList>
    </citation>
    <scope>NUCLEOTIDE SEQUENCE [LARGE SCALE GENOMIC DNA]</scope>
    <source>
        <strain evidence="11 12">SA11</strain>
    </source>
</reference>
<evidence type="ECO:0000256" key="8">
    <source>
        <dbReference type="ARBA" id="ARBA00023136"/>
    </source>
</evidence>
<evidence type="ECO:0000256" key="10">
    <source>
        <dbReference type="SAM" id="Phobius"/>
    </source>
</evidence>
<dbReference type="EMBL" id="RQTE01000044">
    <property type="protein sequence ID" value="RZI03925.1"/>
    <property type="molecule type" value="Genomic_DNA"/>
</dbReference>
<gene>
    <name evidence="11" type="ORF">EIG99_02150</name>
</gene>
<organism evidence="11 12">
    <name type="scientific">Staphylococcus condimenti</name>
    <dbReference type="NCBI Taxonomy" id="70255"/>
    <lineage>
        <taxon>Bacteria</taxon>
        <taxon>Bacillati</taxon>
        <taxon>Bacillota</taxon>
        <taxon>Bacilli</taxon>
        <taxon>Bacillales</taxon>
        <taxon>Staphylococcaceae</taxon>
        <taxon>Staphylococcus</taxon>
    </lineage>
</organism>
<feature type="transmembrane region" description="Helical" evidence="10">
    <location>
        <begin position="6"/>
        <end position="22"/>
    </location>
</feature>
<dbReference type="Gene3D" id="1.10.3860.10">
    <property type="entry name" value="Sodium:dicarboxylate symporter"/>
    <property type="match status" value="1"/>
</dbReference>
<evidence type="ECO:0000256" key="1">
    <source>
        <dbReference type="ARBA" id="ARBA00004141"/>
    </source>
</evidence>
<feature type="transmembrane region" description="Helical" evidence="10">
    <location>
        <begin position="265"/>
        <end position="287"/>
    </location>
</feature>
<feature type="transmembrane region" description="Helical" evidence="10">
    <location>
        <begin position="222"/>
        <end position="245"/>
    </location>
</feature>
<keyword evidence="6" id="KW-0029">Amino-acid transport</keyword>
<dbReference type="SUPFAM" id="SSF118215">
    <property type="entry name" value="Proton glutamate symport protein"/>
    <property type="match status" value="1"/>
</dbReference>
<dbReference type="PANTHER" id="PTHR42865:SF5">
    <property type="entry name" value="L-CYSTINE TRANSPORTER TCYP"/>
    <property type="match status" value="1"/>
</dbReference>
<accession>A0A4Q7CRF7</accession>
<dbReference type="InterPro" id="IPR001991">
    <property type="entry name" value="Na-dicarboxylate_symporter"/>
</dbReference>
<evidence type="ECO:0000256" key="3">
    <source>
        <dbReference type="ARBA" id="ARBA00022031"/>
    </source>
</evidence>
<comment type="similarity">
    <text evidence="2">Belongs to the dicarboxylate/amino acid:cation symporter (DAACS) (TC 2.A.23) family.</text>
</comment>
<dbReference type="GO" id="GO:0015293">
    <property type="term" value="F:symporter activity"/>
    <property type="evidence" value="ECO:0007669"/>
    <property type="project" value="InterPro"/>
</dbReference>
<feature type="transmembrane region" description="Helical" evidence="10">
    <location>
        <begin position="394"/>
        <end position="416"/>
    </location>
</feature>